<evidence type="ECO:0000256" key="1">
    <source>
        <dbReference type="ARBA" id="ARBA00004177"/>
    </source>
</evidence>
<dbReference type="Pfam" id="PF03357">
    <property type="entry name" value="Snf7"/>
    <property type="match status" value="1"/>
</dbReference>
<keyword evidence="3" id="KW-0967">Endosome</keyword>
<dbReference type="PANTHER" id="PTHR22761:SF10">
    <property type="entry name" value="GH13992P"/>
    <property type="match status" value="1"/>
</dbReference>
<dbReference type="EMBL" id="QGKV02001507">
    <property type="protein sequence ID" value="KAF3527736.1"/>
    <property type="molecule type" value="Genomic_DNA"/>
</dbReference>
<comment type="caution">
    <text evidence="4">The sequence shown here is derived from an EMBL/GenBank/DDBJ whole genome shotgun (WGS) entry which is preliminary data.</text>
</comment>
<comment type="subcellular location">
    <subcellularLocation>
        <location evidence="1">Endosome</location>
    </subcellularLocation>
</comment>
<name>A0ABQ7B6E8_BRACR</name>
<evidence type="ECO:0000313" key="5">
    <source>
        <dbReference type="Proteomes" id="UP000266723"/>
    </source>
</evidence>
<evidence type="ECO:0000256" key="2">
    <source>
        <dbReference type="ARBA" id="ARBA00006190"/>
    </source>
</evidence>
<organism evidence="4 5">
    <name type="scientific">Brassica cretica</name>
    <name type="common">Mustard</name>
    <dbReference type="NCBI Taxonomy" id="69181"/>
    <lineage>
        <taxon>Eukaryota</taxon>
        <taxon>Viridiplantae</taxon>
        <taxon>Streptophyta</taxon>
        <taxon>Embryophyta</taxon>
        <taxon>Tracheophyta</taxon>
        <taxon>Spermatophyta</taxon>
        <taxon>Magnoliopsida</taxon>
        <taxon>eudicotyledons</taxon>
        <taxon>Gunneridae</taxon>
        <taxon>Pentapetalae</taxon>
        <taxon>rosids</taxon>
        <taxon>malvids</taxon>
        <taxon>Brassicales</taxon>
        <taxon>Brassicaceae</taxon>
        <taxon>Brassiceae</taxon>
        <taxon>Brassica</taxon>
    </lineage>
</organism>
<accession>A0ABQ7B6E8</accession>
<protein>
    <submittedName>
        <fullName evidence="4">Uncharacterized protein</fullName>
    </submittedName>
</protein>
<proteinExistence type="inferred from homology"/>
<evidence type="ECO:0000313" key="4">
    <source>
        <dbReference type="EMBL" id="KAF3527736.1"/>
    </source>
</evidence>
<dbReference type="Proteomes" id="UP000266723">
    <property type="component" value="Unassembled WGS sequence"/>
</dbReference>
<reference evidence="4 5" key="1">
    <citation type="journal article" date="2020" name="BMC Genomics">
        <title>Intraspecific diversification of the crop wild relative Brassica cretica Lam. using demographic model selection.</title>
        <authorList>
            <person name="Kioukis A."/>
            <person name="Michalopoulou V.A."/>
            <person name="Briers L."/>
            <person name="Pirintsos S."/>
            <person name="Studholme D.J."/>
            <person name="Pavlidis P."/>
            <person name="Sarris P.F."/>
        </authorList>
    </citation>
    <scope>NUCLEOTIDE SEQUENCE [LARGE SCALE GENOMIC DNA]</scope>
    <source>
        <strain evidence="5">cv. PFS-1207/04</strain>
    </source>
</reference>
<keyword evidence="5" id="KW-1185">Reference proteome</keyword>
<dbReference type="PANTHER" id="PTHR22761">
    <property type="entry name" value="CHARGED MULTIVESICULAR BODY PROTEIN"/>
    <property type="match status" value="1"/>
</dbReference>
<sequence length="114" mass="12509">MSKKLNSLATSSSVSMIKNIDDVDKTMDEINEQTDNMKQIQDALSAPFGSAADFDEFNCYGGVLVERLYFLVCFSPIYGLSKLRTIVFGVAVAPTGCIPIVKTKEELKFSSLIV</sequence>
<evidence type="ECO:0000256" key="3">
    <source>
        <dbReference type="ARBA" id="ARBA00022753"/>
    </source>
</evidence>
<dbReference type="InterPro" id="IPR005024">
    <property type="entry name" value="Snf7_fam"/>
</dbReference>
<comment type="similarity">
    <text evidence="2">Belongs to the SNF7 family.</text>
</comment>
<gene>
    <name evidence="4" type="ORF">DY000_02043115</name>
</gene>